<organism evidence="2 3">
    <name type="scientific">Arachidicoccus ginsenosidivorans</name>
    <dbReference type="NCBI Taxonomy" id="496057"/>
    <lineage>
        <taxon>Bacteria</taxon>
        <taxon>Pseudomonadati</taxon>
        <taxon>Bacteroidota</taxon>
        <taxon>Chitinophagia</taxon>
        <taxon>Chitinophagales</taxon>
        <taxon>Chitinophagaceae</taxon>
        <taxon>Arachidicoccus</taxon>
    </lineage>
</organism>
<feature type="domain" description="NAD-dependent epimerase/dehydratase" evidence="1">
    <location>
        <begin position="3"/>
        <end position="215"/>
    </location>
</feature>
<dbReference type="PANTHER" id="PTHR48079:SF6">
    <property type="entry name" value="NAD(P)-BINDING DOMAIN-CONTAINING PROTEIN-RELATED"/>
    <property type="match status" value="1"/>
</dbReference>
<dbReference type="GO" id="GO:0005737">
    <property type="term" value="C:cytoplasm"/>
    <property type="evidence" value="ECO:0007669"/>
    <property type="project" value="TreeGrafter"/>
</dbReference>
<evidence type="ECO:0000313" key="2">
    <source>
        <dbReference type="EMBL" id="QEC72000.1"/>
    </source>
</evidence>
<dbReference type="AlphaFoldDB" id="A0A5B8VKH7"/>
<evidence type="ECO:0000259" key="1">
    <source>
        <dbReference type="Pfam" id="PF01370"/>
    </source>
</evidence>
<dbReference type="OrthoDB" id="9807212at2"/>
<gene>
    <name evidence="2" type="ORF">FSB73_10275</name>
</gene>
<dbReference type="Pfam" id="PF01370">
    <property type="entry name" value="Epimerase"/>
    <property type="match status" value="1"/>
</dbReference>
<accession>A0A5B8VKH7</accession>
<dbReference type="InterPro" id="IPR051783">
    <property type="entry name" value="NAD(P)-dependent_oxidoreduct"/>
</dbReference>
<reference evidence="2 3" key="1">
    <citation type="journal article" date="2017" name="Int. J. Syst. Evol. Microbiol.">
        <title>Arachidicoccus ginsenosidivorans sp. nov., with ginsenoside-converting activity isolated from ginseng cultivating soil.</title>
        <authorList>
            <person name="Siddiqi M.Z."/>
            <person name="Aslam Z."/>
            <person name="Im W.T."/>
        </authorList>
    </citation>
    <scope>NUCLEOTIDE SEQUENCE [LARGE SCALE GENOMIC DNA]</scope>
    <source>
        <strain evidence="2 3">Gsoil 809</strain>
    </source>
</reference>
<evidence type="ECO:0000313" key="3">
    <source>
        <dbReference type="Proteomes" id="UP000321291"/>
    </source>
</evidence>
<dbReference type="RefSeq" id="WP_146781572.1">
    <property type="nucleotide sequence ID" value="NZ_CP042434.1"/>
</dbReference>
<dbReference type="PANTHER" id="PTHR48079">
    <property type="entry name" value="PROTEIN YEEZ"/>
    <property type="match status" value="1"/>
</dbReference>
<dbReference type="Proteomes" id="UP000321291">
    <property type="component" value="Chromosome"/>
</dbReference>
<dbReference type="KEGG" id="agi:FSB73_10275"/>
<dbReference type="SUPFAM" id="SSF51735">
    <property type="entry name" value="NAD(P)-binding Rossmann-fold domains"/>
    <property type="match status" value="1"/>
</dbReference>
<dbReference type="CDD" id="cd05262">
    <property type="entry name" value="SDR_a7"/>
    <property type="match status" value="1"/>
</dbReference>
<dbReference type="Gene3D" id="3.40.50.720">
    <property type="entry name" value="NAD(P)-binding Rossmann-like Domain"/>
    <property type="match status" value="1"/>
</dbReference>
<dbReference type="InterPro" id="IPR036291">
    <property type="entry name" value="NAD(P)-bd_dom_sf"/>
</dbReference>
<name>A0A5B8VKH7_9BACT</name>
<dbReference type="GO" id="GO:0004029">
    <property type="term" value="F:aldehyde dehydrogenase (NAD+) activity"/>
    <property type="evidence" value="ECO:0007669"/>
    <property type="project" value="TreeGrafter"/>
</dbReference>
<sequence length="296" mass="31571">MRVFVTGATGFIGKAIVQELLSSGHHVLGLARSEAAQKNLIAAGAAVHPGDLEDLASLQSGAAQADGVIHAGFIHDFTRFNEVCQIDYKAIKAMGAALAGTDRPLIVTSGTALIDPGKMATEDTPVPANPSWPRISEKAADELSAAGVHTAIVRLSPVVHGDGDQHGFIPILFGIARQKGLAAFVGEGQNRWNAVHRLDAAHLFRLALEKSKAGARYHGSTEESITLKSIAEQIGRQLSIPTKSIDKKDAEAHFGWFAQMALADSPASSEITQRSLEWHPVHPTLFQDIENGIYNQ</sequence>
<dbReference type="EMBL" id="CP042434">
    <property type="protein sequence ID" value="QEC72000.1"/>
    <property type="molecule type" value="Genomic_DNA"/>
</dbReference>
<proteinExistence type="predicted"/>
<protein>
    <submittedName>
        <fullName evidence="2">SDR family oxidoreductase</fullName>
    </submittedName>
</protein>
<dbReference type="InterPro" id="IPR001509">
    <property type="entry name" value="Epimerase_deHydtase"/>
</dbReference>
<keyword evidence="3" id="KW-1185">Reference proteome</keyword>